<dbReference type="InterPro" id="IPR051012">
    <property type="entry name" value="CellSynth/LPSAsmb/PSIAsmb"/>
</dbReference>
<evidence type="ECO:0000313" key="5">
    <source>
        <dbReference type="Proteomes" id="UP000243807"/>
    </source>
</evidence>
<gene>
    <name evidence="4" type="ORF">BW247_04665</name>
</gene>
<dbReference type="Pfam" id="PF01075">
    <property type="entry name" value="Glyco_transf_9"/>
    <property type="match status" value="1"/>
</dbReference>
<dbReference type="AlphaFoldDB" id="A0A1P8UF72"/>
<dbReference type="SMART" id="SM00028">
    <property type="entry name" value="TPR"/>
    <property type="match status" value="3"/>
</dbReference>
<keyword evidence="5" id="KW-1185">Reference proteome</keyword>
<dbReference type="GO" id="GO:0016757">
    <property type="term" value="F:glycosyltransferase activity"/>
    <property type="evidence" value="ECO:0007669"/>
    <property type="project" value="InterPro"/>
</dbReference>
<dbReference type="RefSeq" id="WP_076836093.1">
    <property type="nucleotide sequence ID" value="NZ_CP019434.1"/>
</dbReference>
<dbReference type="InterPro" id="IPR011990">
    <property type="entry name" value="TPR-like_helical_dom_sf"/>
</dbReference>
<dbReference type="SUPFAM" id="SSF48452">
    <property type="entry name" value="TPR-like"/>
    <property type="match status" value="1"/>
</dbReference>
<reference evidence="4 5" key="1">
    <citation type="submission" date="2017-01" db="EMBL/GenBank/DDBJ databases">
        <title>Draft sequence of Acidihalobacter ferrooxidans strain DSM 14175 (strain V8).</title>
        <authorList>
            <person name="Khaleque H.N."/>
            <person name="Ramsay J.P."/>
            <person name="Murphy R.J.T."/>
            <person name="Kaksonen A.H."/>
            <person name="Boxall N.J."/>
            <person name="Watkin E.L.J."/>
        </authorList>
    </citation>
    <scope>NUCLEOTIDE SEQUENCE [LARGE SCALE GENOMIC DNA]</scope>
    <source>
        <strain evidence="4 5">V8</strain>
    </source>
</reference>
<sequence>MSIADAYAGTPRVSAPPPQLAEARRRLQAGDLAGARALYLELIDQPQLTPLCLHDLGLVAALQGQHARAAGLFRQTLRLDPNRLEAYANLAVACEHSGDLPGLLAAWLEHGNALVNLGQRREAVELYRRLLDREPRHYAAAVNLGNSLAWLGEGEEAAHWLSHALHLLARTGAPLGALLEVIEARGGEAFPLDGQPPPDGLPVGPLDEGENALTTLARLLAERGFAEDALACHARIVQEVPGYAQGHWNYGLALLTEYDYARGWREYEWRWRWPEFPEFHRRLPLPVWPGGDPQGQHLLVWTEQGYGDAIQFLPLASRLLEQGARVTVETPQPLVRLFAANLPDIPVIARPERPDQPVEGEFDAMVPLMGLPFRLNLRVDALPLATHYLKPLPEDQAVWAERLADRTGLKVGLVWAGRAAHTNDARRSLAFDALAPLLEIPGVSWHSLQVGPASRQIECLEAVRDLAAQFKDFADTAAAIAALDLVIAVDTGVAHLAAAQGKPVWLLLPTPGDWRWGRETETTPWYPSVRIFRQARPGDWQETIARLRKALAQWAARR</sequence>
<feature type="repeat" description="TPR" evidence="3">
    <location>
        <begin position="50"/>
        <end position="83"/>
    </location>
</feature>
<dbReference type="SUPFAM" id="SSF53756">
    <property type="entry name" value="UDP-Glycosyltransferase/glycogen phosphorylase"/>
    <property type="match status" value="1"/>
</dbReference>
<dbReference type="Gene3D" id="3.40.50.2000">
    <property type="entry name" value="Glycogen Phosphorylase B"/>
    <property type="match status" value="1"/>
</dbReference>
<feature type="repeat" description="TPR" evidence="3">
    <location>
        <begin position="104"/>
        <end position="137"/>
    </location>
</feature>
<dbReference type="Pfam" id="PF13432">
    <property type="entry name" value="TPR_16"/>
    <property type="match status" value="2"/>
</dbReference>
<dbReference type="PANTHER" id="PTHR45586">
    <property type="entry name" value="TPR REPEAT-CONTAINING PROTEIN PA4667"/>
    <property type="match status" value="1"/>
</dbReference>
<evidence type="ECO:0008006" key="6">
    <source>
        <dbReference type="Google" id="ProtNLM"/>
    </source>
</evidence>
<keyword evidence="1" id="KW-0677">Repeat</keyword>
<dbReference type="PROSITE" id="PS50005">
    <property type="entry name" value="TPR"/>
    <property type="match status" value="2"/>
</dbReference>
<dbReference type="Proteomes" id="UP000243807">
    <property type="component" value="Chromosome"/>
</dbReference>
<keyword evidence="2 3" id="KW-0802">TPR repeat</keyword>
<dbReference type="STRING" id="1765967.BW247_04665"/>
<organism evidence="4 5">
    <name type="scientific">Acidihalobacter ferrooxydans</name>
    <dbReference type="NCBI Taxonomy" id="1765967"/>
    <lineage>
        <taxon>Bacteria</taxon>
        <taxon>Pseudomonadati</taxon>
        <taxon>Pseudomonadota</taxon>
        <taxon>Gammaproteobacteria</taxon>
        <taxon>Chromatiales</taxon>
        <taxon>Ectothiorhodospiraceae</taxon>
        <taxon>Acidihalobacter</taxon>
    </lineage>
</organism>
<dbReference type="OrthoDB" id="238183at2"/>
<evidence type="ECO:0000256" key="2">
    <source>
        <dbReference type="ARBA" id="ARBA00022803"/>
    </source>
</evidence>
<evidence type="ECO:0000256" key="3">
    <source>
        <dbReference type="PROSITE-ProRule" id="PRU00339"/>
    </source>
</evidence>
<protein>
    <recommendedName>
        <fullName evidence="6">Glycosyltransferase</fullName>
    </recommendedName>
</protein>
<name>A0A1P8UF72_9GAMM</name>
<proteinExistence type="predicted"/>
<evidence type="ECO:0000313" key="4">
    <source>
        <dbReference type="EMBL" id="APZ42468.1"/>
    </source>
</evidence>
<dbReference type="InterPro" id="IPR002201">
    <property type="entry name" value="Glyco_trans_9"/>
</dbReference>
<dbReference type="InterPro" id="IPR019734">
    <property type="entry name" value="TPR_rpt"/>
</dbReference>
<dbReference type="Gene3D" id="1.25.40.10">
    <property type="entry name" value="Tetratricopeptide repeat domain"/>
    <property type="match status" value="2"/>
</dbReference>
<evidence type="ECO:0000256" key="1">
    <source>
        <dbReference type="ARBA" id="ARBA00022737"/>
    </source>
</evidence>
<accession>A0A1P8UF72</accession>
<dbReference type="KEGG" id="afy:BW247_04665"/>
<dbReference type="PANTHER" id="PTHR45586:SF1">
    <property type="entry name" value="LIPOPOLYSACCHARIDE ASSEMBLY PROTEIN B"/>
    <property type="match status" value="1"/>
</dbReference>
<dbReference type="EMBL" id="CP019434">
    <property type="protein sequence ID" value="APZ42468.1"/>
    <property type="molecule type" value="Genomic_DNA"/>
</dbReference>